<reference evidence="1 2" key="1">
    <citation type="submission" date="2022-11" db="EMBL/GenBank/DDBJ databases">
        <title>Host association and intracellularity evolved multiple times independently in the Rickettsiales.</title>
        <authorList>
            <person name="Castelli M."/>
            <person name="Nardi T."/>
            <person name="Gammuto L."/>
            <person name="Bellinzona G."/>
            <person name="Sabaneyeva E."/>
            <person name="Potekhin A."/>
            <person name="Serra V."/>
            <person name="Petroni G."/>
            <person name="Sassera D."/>
        </authorList>
    </citation>
    <scope>NUCLEOTIDE SEQUENCE [LARGE SCALE GENOMIC DNA]</scope>
    <source>
        <strain evidence="1 2">NDG2</strain>
        <plasmid evidence="1 2">unnamed1</plasmid>
    </source>
</reference>
<dbReference type="RefSeq" id="WP_323733464.1">
    <property type="nucleotide sequence ID" value="NZ_CP110821.1"/>
</dbReference>
<dbReference type="Proteomes" id="UP001327219">
    <property type="component" value="Plasmid unnamed1"/>
</dbReference>
<keyword evidence="1" id="KW-0614">Plasmid</keyword>
<keyword evidence="2" id="KW-1185">Reference proteome</keyword>
<gene>
    <name evidence="1" type="ORF">Bandiella_01558</name>
</gene>
<evidence type="ECO:0000313" key="2">
    <source>
        <dbReference type="Proteomes" id="UP001327219"/>
    </source>
</evidence>
<protein>
    <submittedName>
        <fullName evidence="1">Uncharacterized protein</fullName>
    </submittedName>
</protein>
<name>A0ABZ0UMP1_9RICK</name>
<dbReference type="EMBL" id="CP110821">
    <property type="protein sequence ID" value="WPX97406.1"/>
    <property type="molecule type" value="Genomic_DNA"/>
</dbReference>
<geneLocation type="plasmid" evidence="1 2">
    <name>unnamed1</name>
</geneLocation>
<organism evidence="1 2">
    <name type="scientific">Candidatus Bandiella euplotis</name>
    <dbReference type="NCBI Taxonomy" id="1664265"/>
    <lineage>
        <taxon>Bacteria</taxon>
        <taxon>Pseudomonadati</taxon>
        <taxon>Pseudomonadota</taxon>
        <taxon>Alphaproteobacteria</taxon>
        <taxon>Rickettsiales</taxon>
        <taxon>Candidatus Midichloriaceae</taxon>
        <taxon>Candidatus Bandiella</taxon>
    </lineage>
</organism>
<proteinExistence type="predicted"/>
<evidence type="ECO:0000313" key="1">
    <source>
        <dbReference type="EMBL" id="WPX97406.1"/>
    </source>
</evidence>
<sequence length="285" mass="33093">MKSSELTQLTPQKAHSLEIEKYIESYGKIISTSELQALPKHDQFMELCTSQELNNEYNAVSNGYDYLINKFYTDLKHFHERSTLLFQSGKQDFDVKFNENIIYGHNADNPDQKPLSCSHSDKYYNIMHIFFQYLAIKNENFKFEQNPGLFFSIGKKSYSAYSMANISKYFQISAYVNGQAKQLDFYKEDSSAIKTPIKDTFKALDDYMNGIKLLLNRDIRDEGSMCETIRDSEPYTQAMVCIQHNNVVVNANAPMNYKNCYAIMQWINVHPEICGNYTELTIEDL</sequence>
<accession>A0ABZ0UMP1</accession>